<dbReference type="Gene3D" id="3.30.160.60">
    <property type="entry name" value="Classic Zinc Finger"/>
    <property type="match status" value="2"/>
</dbReference>
<proteinExistence type="predicted"/>
<accession>A0A565C5H2</accession>
<evidence type="ECO:0000256" key="2">
    <source>
        <dbReference type="ARBA" id="ARBA00022771"/>
    </source>
</evidence>
<evidence type="ECO:0000259" key="5">
    <source>
        <dbReference type="SMART" id="SM00451"/>
    </source>
</evidence>
<evidence type="ECO:0000256" key="4">
    <source>
        <dbReference type="SAM" id="MobiDB-lite"/>
    </source>
</evidence>
<dbReference type="InterPro" id="IPR022755">
    <property type="entry name" value="Znf_C2H2_jaz"/>
</dbReference>
<keyword evidence="2" id="KW-0863">Zinc-finger</keyword>
<feature type="compositionally biased region" description="Polar residues" evidence="4">
    <location>
        <begin position="14"/>
        <end position="27"/>
    </location>
</feature>
<dbReference type="InterPro" id="IPR003604">
    <property type="entry name" value="Matrin/U1-like-C_Znf_C2H2"/>
</dbReference>
<dbReference type="Proteomes" id="UP000489600">
    <property type="component" value="Unassembled WGS sequence"/>
</dbReference>
<dbReference type="SMART" id="SM00451">
    <property type="entry name" value="ZnF_U1"/>
    <property type="match status" value="2"/>
</dbReference>
<dbReference type="SUPFAM" id="SSF57667">
    <property type="entry name" value="beta-beta-alpha zinc fingers"/>
    <property type="match status" value="2"/>
</dbReference>
<dbReference type="GO" id="GO:0003676">
    <property type="term" value="F:nucleic acid binding"/>
    <property type="evidence" value="ECO:0007669"/>
    <property type="project" value="InterPro"/>
</dbReference>
<dbReference type="GO" id="GO:0008270">
    <property type="term" value="F:zinc ion binding"/>
    <property type="evidence" value="ECO:0007669"/>
    <property type="project" value="UniProtKB-KW"/>
</dbReference>
<gene>
    <name evidence="6" type="ORF">ANE_LOCUS19289</name>
</gene>
<keyword evidence="7" id="KW-1185">Reference proteome</keyword>
<dbReference type="OrthoDB" id="10009287at2759"/>
<feature type="compositionally biased region" description="Basic and acidic residues" evidence="4">
    <location>
        <begin position="1"/>
        <end position="12"/>
    </location>
</feature>
<dbReference type="EMBL" id="CABITT030000006">
    <property type="protein sequence ID" value="VVB08845.1"/>
    <property type="molecule type" value="Genomic_DNA"/>
</dbReference>
<evidence type="ECO:0000313" key="7">
    <source>
        <dbReference type="Proteomes" id="UP000489600"/>
    </source>
</evidence>
<dbReference type="Pfam" id="PF12171">
    <property type="entry name" value="zf-C2H2_jaz"/>
    <property type="match status" value="1"/>
</dbReference>
<evidence type="ECO:0000256" key="3">
    <source>
        <dbReference type="ARBA" id="ARBA00022833"/>
    </source>
</evidence>
<evidence type="ECO:0000256" key="1">
    <source>
        <dbReference type="ARBA" id="ARBA00022723"/>
    </source>
</evidence>
<protein>
    <recommendedName>
        <fullName evidence="5">U1-type domain-containing protein</fullName>
    </recommendedName>
</protein>
<dbReference type="Pfam" id="PF12874">
    <property type="entry name" value="zf-met"/>
    <property type="match status" value="1"/>
</dbReference>
<organism evidence="6 7">
    <name type="scientific">Arabis nemorensis</name>
    <dbReference type="NCBI Taxonomy" id="586526"/>
    <lineage>
        <taxon>Eukaryota</taxon>
        <taxon>Viridiplantae</taxon>
        <taxon>Streptophyta</taxon>
        <taxon>Embryophyta</taxon>
        <taxon>Tracheophyta</taxon>
        <taxon>Spermatophyta</taxon>
        <taxon>Magnoliopsida</taxon>
        <taxon>eudicotyledons</taxon>
        <taxon>Gunneridae</taxon>
        <taxon>Pentapetalae</taxon>
        <taxon>rosids</taxon>
        <taxon>malvids</taxon>
        <taxon>Brassicales</taxon>
        <taxon>Brassicaceae</taxon>
        <taxon>Arabideae</taxon>
        <taxon>Arabis</taxon>
    </lineage>
</organism>
<feature type="domain" description="U1-type" evidence="5">
    <location>
        <begin position="299"/>
        <end position="333"/>
    </location>
</feature>
<name>A0A565C5H2_9BRAS</name>
<keyword evidence="1" id="KW-0479">Metal-binding</keyword>
<evidence type="ECO:0000313" key="6">
    <source>
        <dbReference type="EMBL" id="VVB08845.1"/>
    </source>
</evidence>
<comment type="caution">
    <text evidence="6">The sequence shown here is derived from an EMBL/GenBank/DDBJ whole genome shotgun (WGS) entry which is preliminary data.</text>
</comment>
<dbReference type="AlphaFoldDB" id="A0A565C5H2"/>
<reference evidence="6" key="1">
    <citation type="submission" date="2019-07" db="EMBL/GenBank/DDBJ databases">
        <authorList>
            <person name="Dittberner H."/>
        </authorList>
    </citation>
    <scope>NUCLEOTIDE SEQUENCE [LARGE SCALE GENOMIC DNA]</scope>
</reference>
<keyword evidence="3" id="KW-0862">Zinc</keyword>
<feature type="domain" description="U1-type" evidence="5">
    <location>
        <begin position="213"/>
        <end position="247"/>
    </location>
</feature>
<feature type="region of interest" description="Disordered" evidence="4">
    <location>
        <begin position="1"/>
        <end position="27"/>
    </location>
</feature>
<dbReference type="PANTHER" id="PTHR47487">
    <property type="entry name" value="OS06G0651300 PROTEIN-RELATED"/>
    <property type="match status" value="1"/>
</dbReference>
<dbReference type="PANTHER" id="PTHR47487:SF8">
    <property type="entry name" value="OS08G0270900 PROTEIN"/>
    <property type="match status" value="1"/>
</dbReference>
<dbReference type="InterPro" id="IPR013087">
    <property type="entry name" value="Znf_C2H2_type"/>
</dbReference>
<sequence>MEFRYRAVDGDRPSTATDTAPSQPPNTTFSFFPSRPMLGPSEDHVREAIQREIEKEQIRQEIIVAGTSRRRELIAEVLQEMAVEREMAIRRVIRPYSLVTSPMTQMPKATPPVLESNKDKLIVLNRADSVGEKRKAEDTQTGIGRAKRIAREDWSFRILKEHLQEEKMQKEKEAASKAKPISVETGETVSLNLPCLEKLSSGKQQVESKPKFQFKFWCDVCSVGSFTQTIMKDHELGKKHIAAIKKQNELLESASTSIITAPASATSPQSEAIIKVLQNANVEDQKETGKKTEGEKEKKVIIRCETCKIWTHSEQVMETHKLGKKHKALLEKQQHKPLAVLDTNVMTVPVRSLNADPGEKGSVDHTKGMVHCLD</sequence>
<dbReference type="InterPro" id="IPR036236">
    <property type="entry name" value="Znf_C2H2_sf"/>
</dbReference>